<feature type="domain" description="SGNH hydrolase-type esterase" evidence="1">
    <location>
        <begin position="47"/>
        <end position="220"/>
    </location>
</feature>
<dbReference type="PANTHER" id="PTHR30383:SF5">
    <property type="entry name" value="SGNH HYDROLASE-TYPE ESTERASE DOMAIN-CONTAINING PROTEIN"/>
    <property type="match status" value="1"/>
</dbReference>
<organism evidence="2 3">
    <name type="scientific">Streptomyces xanthophaeus</name>
    <dbReference type="NCBI Taxonomy" id="67385"/>
    <lineage>
        <taxon>Bacteria</taxon>
        <taxon>Bacillati</taxon>
        <taxon>Actinomycetota</taxon>
        <taxon>Actinomycetes</taxon>
        <taxon>Kitasatosporales</taxon>
        <taxon>Streptomycetaceae</taxon>
        <taxon>Streptomyces</taxon>
    </lineage>
</organism>
<dbReference type="RefSeq" id="WP_051859402.1">
    <property type="nucleotide sequence ID" value="NZ_BNEE01000006.1"/>
</dbReference>
<accession>A0A919GZI7</accession>
<dbReference type="Pfam" id="PF13472">
    <property type="entry name" value="Lipase_GDSL_2"/>
    <property type="match status" value="1"/>
</dbReference>
<dbReference type="OrthoDB" id="9804395at2"/>
<name>A0A919GZI7_9ACTN</name>
<keyword evidence="3" id="KW-1185">Reference proteome</keyword>
<dbReference type="Gene3D" id="3.40.50.1110">
    <property type="entry name" value="SGNH hydrolase"/>
    <property type="match status" value="1"/>
</dbReference>
<reference evidence="2" key="1">
    <citation type="submission" date="2020-09" db="EMBL/GenBank/DDBJ databases">
        <title>Whole genome shotgun sequence of Streptomyces xanthophaeus NBRC 12829.</title>
        <authorList>
            <person name="Komaki H."/>
            <person name="Tamura T."/>
        </authorList>
    </citation>
    <scope>NUCLEOTIDE SEQUENCE</scope>
    <source>
        <strain evidence="2">NBRC 12829</strain>
    </source>
</reference>
<dbReference type="AlphaFoldDB" id="A0A919GZI7"/>
<evidence type="ECO:0000259" key="1">
    <source>
        <dbReference type="Pfam" id="PF13472"/>
    </source>
</evidence>
<evidence type="ECO:0000313" key="2">
    <source>
        <dbReference type="EMBL" id="GHI86227.1"/>
    </source>
</evidence>
<sequence length="240" mass="25546">MNALLMPVIAVQGMWVRATTEVLPPAAGPNTGTVGTEAPGTPMRIAVLGESTAAGCGVDSHDEGFPGSLARVLSDRHGSPVTWEVVGQHGATGRRVRHRLLPQLGDGFDLAVVLAGSNDVLGRRTAEEWSDDLAAIVDDLADRATSVVVVGTPPFGEFPSLPGALARYCAERSAVIDRASAKVCAERPRVTWMNSTDIMQITPDFFARDGFHPSAHGYRLWAQAVADHLNSDENSGRQQR</sequence>
<dbReference type="InterPro" id="IPR051532">
    <property type="entry name" value="Ester_Hydrolysis_Enzymes"/>
</dbReference>
<evidence type="ECO:0000313" key="3">
    <source>
        <dbReference type="Proteomes" id="UP000600026"/>
    </source>
</evidence>
<dbReference type="SUPFAM" id="SSF52266">
    <property type="entry name" value="SGNH hydrolase"/>
    <property type="match status" value="1"/>
</dbReference>
<dbReference type="EMBL" id="BNEE01000006">
    <property type="protein sequence ID" value="GHI86227.1"/>
    <property type="molecule type" value="Genomic_DNA"/>
</dbReference>
<dbReference type="InterPro" id="IPR013830">
    <property type="entry name" value="SGNH_hydro"/>
</dbReference>
<comment type="caution">
    <text evidence="2">The sequence shown here is derived from an EMBL/GenBank/DDBJ whole genome shotgun (WGS) entry which is preliminary data.</text>
</comment>
<dbReference type="GO" id="GO:0004622">
    <property type="term" value="F:phosphatidylcholine lysophospholipase activity"/>
    <property type="evidence" value="ECO:0007669"/>
    <property type="project" value="TreeGrafter"/>
</dbReference>
<dbReference type="InterPro" id="IPR036514">
    <property type="entry name" value="SGNH_hydro_sf"/>
</dbReference>
<dbReference type="CDD" id="cd01836">
    <property type="entry name" value="FeeA_FeeB_like"/>
    <property type="match status" value="1"/>
</dbReference>
<protein>
    <recommendedName>
        <fullName evidence="1">SGNH hydrolase-type esterase domain-containing protein</fullName>
    </recommendedName>
</protein>
<proteinExistence type="predicted"/>
<dbReference type="Proteomes" id="UP000600026">
    <property type="component" value="Unassembled WGS sequence"/>
</dbReference>
<gene>
    <name evidence="2" type="ORF">Sxan_35910</name>
</gene>
<dbReference type="PANTHER" id="PTHR30383">
    <property type="entry name" value="THIOESTERASE 1/PROTEASE 1/LYSOPHOSPHOLIPASE L1"/>
    <property type="match status" value="1"/>
</dbReference>